<dbReference type="GO" id="GO:0019706">
    <property type="term" value="F:protein-cysteine S-palmitoyltransferase activity"/>
    <property type="evidence" value="ECO:0007669"/>
    <property type="project" value="UniProtKB-EC"/>
</dbReference>
<comment type="caution">
    <text evidence="10">The sequence shown here is derived from an EMBL/GenBank/DDBJ whole genome shotgun (WGS) entry which is preliminary data.</text>
</comment>
<comment type="catalytic activity">
    <reaction evidence="7">
        <text>L-cysteinyl-[protein] + hexadecanoyl-CoA = S-hexadecanoyl-L-cysteinyl-[protein] + CoA</text>
        <dbReference type="Rhea" id="RHEA:36683"/>
        <dbReference type="Rhea" id="RHEA-COMP:10131"/>
        <dbReference type="Rhea" id="RHEA-COMP:11032"/>
        <dbReference type="ChEBI" id="CHEBI:29950"/>
        <dbReference type="ChEBI" id="CHEBI:57287"/>
        <dbReference type="ChEBI" id="CHEBI:57379"/>
        <dbReference type="ChEBI" id="CHEBI:74151"/>
        <dbReference type="EC" id="2.3.1.225"/>
    </reaction>
</comment>
<evidence type="ECO:0000256" key="1">
    <source>
        <dbReference type="ARBA" id="ARBA00004141"/>
    </source>
</evidence>
<feature type="transmembrane region" description="Helical" evidence="7">
    <location>
        <begin position="37"/>
        <end position="56"/>
    </location>
</feature>
<evidence type="ECO:0000256" key="2">
    <source>
        <dbReference type="ARBA" id="ARBA00022679"/>
    </source>
</evidence>
<dbReference type="GO" id="GO:0016020">
    <property type="term" value="C:membrane"/>
    <property type="evidence" value="ECO:0007669"/>
    <property type="project" value="UniProtKB-SubCell"/>
</dbReference>
<evidence type="ECO:0000256" key="4">
    <source>
        <dbReference type="ARBA" id="ARBA00022989"/>
    </source>
</evidence>
<evidence type="ECO:0000256" key="5">
    <source>
        <dbReference type="ARBA" id="ARBA00023136"/>
    </source>
</evidence>
<keyword evidence="6 7" id="KW-0012">Acyltransferase</keyword>
<keyword evidence="4 7" id="KW-1133">Transmembrane helix</keyword>
<dbReference type="Proteomes" id="UP000324800">
    <property type="component" value="Unassembled WGS sequence"/>
</dbReference>
<evidence type="ECO:0000256" key="6">
    <source>
        <dbReference type="ARBA" id="ARBA00023315"/>
    </source>
</evidence>
<sequence length="366" mass="42605">MALGFFIDQLLFAFVAIASFFVVIFEAIPAIKQTDIAKAIFIIIGFEFIGGYILILKPYIDSGYVSRINNIIIPILLIATSYIYYTACTTDEGKIDKTNAAVFELIYPYDGLSVPQVRYCKECGFIKPPRSRHCPTSNYCVARYDHFCPIVAENVDVSEKLEGYPPTCNEDIVDDLKYMKFEKNRYDRGQVNNLLEIINPPHTWKIYKDMIDQKKIEYGQNQEQKEQENQIDLKTQLSTSYFDEHLDSVSKLPLSFSSVFPRYFPNRFPFHWLVQGSPKEVQRQCIAHEKERAERLKRNEKRKQIEGNQEENANEAIIEEDETISSFGEWLELYKKLRSEAIIEGLKENDEKSTDQKTEKEEVKRD</sequence>
<dbReference type="InterPro" id="IPR001594">
    <property type="entry name" value="Palmitoyltrfase_DHHC"/>
</dbReference>
<evidence type="ECO:0000256" key="8">
    <source>
        <dbReference type="SAM" id="MobiDB-lite"/>
    </source>
</evidence>
<dbReference type="PROSITE" id="PS50216">
    <property type="entry name" value="DHHC"/>
    <property type="match status" value="1"/>
</dbReference>
<evidence type="ECO:0000259" key="9">
    <source>
        <dbReference type="Pfam" id="PF01529"/>
    </source>
</evidence>
<dbReference type="AlphaFoldDB" id="A0A5J4WRB4"/>
<comment type="similarity">
    <text evidence="7">Belongs to the DHHC palmitoyltransferase family.</text>
</comment>
<gene>
    <name evidence="10" type="ORF">EZS28_007376</name>
</gene>
<organism evidence="10 11">
    <name type="scientific">Streblomastix strix</name>
    <dbReference type="NCBI Taxonomy" id="222440"/>
    <lineage>
        <taxon>Eukaryota</taxon>
        <taxon>Metamonada</taxon>
        <taxon>Preaxostyla</taxon>
        <taxon>Oxymonadida</taxon>
        <taxon>Streblomastigidae</taxon>
        <taxon>Streblomastix</taxon>
    </lineage>
</organism>
<evidence type="ECO:0000313" key="11">
    <source>
        <dbReference type="Proteomes" id="UP000324800"/>
    </source>
</evidence>
<evidence type="ECO:0000256" key="3">
    <source>
        <dbReference type="ARBA" id="ARBA00022692"/>
    </source>
</evidence>
<name>A0A5J4WRB4_9EUKA</name>
<feature type="transmembrane region" description="Helical" evidence="7">
    <location>
        <begin position="68"/>
        <end position="85"/>
    </location>
</feature>
<evidence type="ECO:0000256" key="7">
    <source>
        <dbReference type="RuleBase" id="RU079119"/>
    </source>
</evidence>
<dbReference type="PANTHER" id="PTHR22883">
    <property type="entry name" value="ZINC FINGER DHHC DOMAIN CONTAINING PROTEIN"/>
    <property type="match status" value="1"/>
</dbReference>
<proteinExistence type="inferred from homology"/>
<accession>A0A5J4WRB4</accession>
<feature type="domain" description="Palmitoyltransferase DHHC" evidence="9">
    <location>
        <begin position="117"/>
        <end position="154"/>
    </location>
</feature>
<evidence type="ECO:0000313" key="10">
    <source>
        <dbReference type="EMBL" id="KAA6397096.1"/>
    </source>
</evidence>
<feature type="transmembrane region" description="Helical" evidence="7">
    <location>
        <begin position="12"/>
        <end position="31"/>
    </location>
</feature>
<protein>
    <recommendedName>
        <fullName evidence="7">Palmitoyltransferase</fullName>
        <ecNumber evidence="7">2.3.1.225</ecNumber>
    </recommendedName>
</protein>
<dbReference type="EC" id="2.3.1.225" evidence="7"/>
<comment type="domain">
    <text evidence="7">The DHHC domain is required for palmitoyltransferase activity.</text>
</comment>
<feature type="region of interest" description="Disordered" evidence="8">
    <location>
        <begin position="345"/>
        <end position="366"/>
    </location>
</feature>
<dbReference type="OrthoDB" id="9909019at2759"/>
<feature type="region of interest" description="Disordered" evidence="8">
    <location>
        <begin position="297"/>
        <end position="316"/>
    </location>
</feature>
<dbReference type="EMBL" id="SNRW01001261">
    <property type="protein sequence ID" value="KAA6397096.1"/>
    <property type="molecule type" value="Genomic_DNA"/>
</dbReference>
<dbReference type="GO" id="GO:0006612">
    <property type="term" value="P:protein targeting to membrane"/>
    <property type="evidence" value="ECO:0007669"/>
    <property type="project" value="TreeGrafter"/>
</dbReference>
<dbReference type="InterPro" id="IPR039859">
    <property type="entry name" value="PFA4/ZDH16/20/ERF2-like"/>
</dbReference>
<keyword evidence="2 7" id="KW-0808">Transferase</keyword>
<dbReference type="GO" id="GO:0005794">
    <property type="term" value="C:Golgi apparatus"/>
    <property type="evidence" value="ECO:0007669"/>
    <property type="project" value="TreeGrafter"/>
</dbReference>
<dbReference type="GO" id="GO:0005783">
    <property type="term" value="C:endoplasmic reticulum"/>
    <property type="evidence" value="ECO:0007669"/>
    <property type="project" value="TreeGrafter"/>
</dbReference>
<keyword evidence="5 7" id="KW-0472">Membrane</keyword>
<keyword evidence="3 7" id="KW-0812">Transmembrane</keyword>
<comment type="subcellular location">
    <subcellularLocation>
        <location evidence="1">Membrane</location>
        <topology evidence="1">Multi-pass membrane protein</topology>
    </subcellularLocation>
</comment>
<dbReference type="Pfam" id="PF01529">
    <property type="entry name" value="DHHC"/>
    <property type="match status" value="1"/>
</dbReference>
<reference evidence="10 11" key="1">
    <citation type="submission" date="2019-03" db="EMBL/GenBank/DDBJ databases">
        <title>Single cell metagenomics reveals metabolic interactions within the superorganism composed of flagellate Streblomastix strix and complex community of Bacteroidetes bacteria on its surface.</title>
        <authorList>
            <person name="Treitli S.C."/>
            <person name="Kolisko M."/>
            <person name="Husnik F."/>
            <person name="Keeling P."/>
            <person name="Hampl V."/>
        </authorList>
    </citation>
    <scope>NUCLEOTIDE SEQUENCE [LARGE SCALE GENOMIC DNA]</scope>
    <source>
        <strain evidence="10">ST1C</strain>
    </source>
</reference>